<proteinExistence type="predicted"/>
<evidence type="ECO:0008006" key="3">
    <source>
        <dbReference type="Google" id="ProtNLM"/>
    </source>
</evidence>
<dbReference type="Gene3D" id="3.30.310.250">
    <property type="entry name" value="Sporulation inhibitor of replication protein SirA"/>
    <property type="match status" value="1"/>
</dbReference>
<dbReference type="InterPro" id="IPR019683">
    <property type="entry name" value="SirA"/>
</dbReference>
<organism evidence="1 2">
    <name type="scientific">Niallia circulans</name>
    <name type="common">Bacillus circulans</name>
    <dbReference type="NCBI Taxonomy" id="1397"/>
    <lineage>
        <taxon>Bacteria</taxon>
        <taxon>Bacillati</taxon>
        <taxon>Bacillota</taxon>
        <taxon>Bacilli</taxon>
        <taxon>Bacillales</taxon>
        <taxon>Bacillaceae</taxon>
        <taxon>Niallia</taxon>
    </lineage>
</organism>
<sequence length="146" mass="17441">MRRYQLYLIKEKIAIHYNGRERLFYNLFSDHTKTNDGPLKEILQKQVDFITLPISRWMIENQLYSALQRNKSFQYKDGTFYIENGNLSSATLTIKDNSLFIEAKGYYDAESIFFEIIRKYEPSFLAIDVENGRFGWLKPIKERNFV</sequence>
<reference evidence="1 2" key="1">
    <citation type="submission" date="2015-05" db="EMBL/GenBank/DDBJ databases">
        <title>Whole genome sequence and identification of bacterial endophytes from Costus igneus.</title>
        <authorList>
            <person name="Lee Y.P."/>
            <person name="Gan H.M."/>
            <person name="Eng W."/>
            <person name="Wheatley M.S."/>
            <person name="Caraballo A."/>
            <person name="Polter S."/>
            <person name="Savka M.A."/>
            <person name="Hudson A.O."/>
        </authorList>
    </citation>
    <scope>NUCLEOTIDE SEQUENCE [LARGE SCALE GENOMIC DNA]</scope>
    <source>
        <strain evidence="1 2">RIT379</strain>
    </source>
</reference>
<comment type="caution">
    <text evidence="1">The sequence shown here is derived from an EMBL/GenBank/DDBJ whole genome shotgun (WGS) entry which is preliminary data.</text>
</comment>
<gene>
    <name evidence="1" type="ORF">ABW02_24695</name>
</gene>
<dbReference type="AlphaFoldDB" id="A0A0J1HUM9"/>
<dbReference type="InterPro" id="IPR038449">
    <property type="entry name" value="SirA_sf"/>
</dbReference>
<keyword evidence="2" id="KW-1185">Reference proteome</keyword>
<name>A0A0J1HUM9_NIACI</name>
<protein>
    <recommendedName>
        <fullName evidence="3">Sporulation inhibitor of replication protein SirA</fullName>
    </recommendedName>
</protein>
<dbReference type="PATRIC" id="fig|1397.4.peg.4460"/>
<accession>A0A0J1HUM9</accession>
<dbReference type="Proteomes" id="UP000036045">
    <property type="component" value="Unassembled WGS sequence"/>
</dbReference>
<dbReference type="GeneID" id="56349533"/>
<evidence type="ECO:0000313" key="1">
    <source>
        <dbReference type="EMBL" id="KLV17399.1"/>
    </source>
</evidence>
<dbReference type="EMBL" id="LDPH01000048">
    <property type="protein sequence ID" value="KLV17399.1"/>
    <property type="molecule type" value="Genomic_DNA"/>
</dbReference>
<dbReference type="RefSeq" id="WP_047944816.1">
    <property type="nucleotide sequence ID" value="NZ_CP053989.1"/>
</dbReference>
<dbReference type="Pfam" id="PF10747">
    <property type="entry name" value="SirA"/>
    <property type="match status" value="1"/>
</dbReference>
<dbReference type="OrthoDB" id="2736584at2"/>
<evidence type="ECO:0000313" key="2">
    <source>
        <dbReference type="Proteomes" id="UP000036045"/>
    </source>
</evidence>